<keyword evidence="1" id="KW-0732">Signal</keyword>
<evidence type="ECO:0008006" key="4">
    <source>
        <dbReference type="Google" id="ProtNLM"/>
    </source>
</evidence>
<dbReference type="STRING" id="1461693.ATO10_10305"/>
<dbReference type="InterPro" id="IPR019225">
    <property type="entry name" value="DUF2155"/>
</dbReference>
<evidence type="ECO:0000256" key="1">
    <source>
        <dbReference type="SAM" id="SignalP"/>
    </source>
</evidence>
<dbReference type="Proteomes" id="UP000024836">
    <property type="component" value="Unassembled WGS sequence"/>
</dbReference>
<dbReference type="EMBL" id="AQQY01000006">
    <property type="protein sequence ID" value="KCV81730.1"/>
    <property type="molecule type" value="Genomic_DNA"/>
</dbReference>
<dbReference type="PATRIC" id="fig|1461693.3.peg.2086"/>
<keyword evidence="3" id="KW-1185">Reference proteome</keyword>
<feature type="signal peptide" evidence="1">
    <location>
        <begin position="1"/>
        <end position="18"/>
    </location>
</feature>
<protein>
    <recommendedName>
        <fullName evidence="4">DUF2155 domain-containing protein</fullName>
    </recommendedName>
</protein>
<dbReference type="Pfam" id="PF09923">
    <property type="entry name" value="DUF2155"/>
    <property type="match status" value="1"/>
</dbReference>
<feature type="chain" id="PRO_5001572254" description="DUF2155 domain-containing protein" evidence="1">
    <location>
        <begin position="19"/>
        <end position="181"/>
    </location>
</feature>
<dbReference type="eggNOG" id="COG4765">
    <property type="taxonomic scope" value="Bacteria"/>
</dbReference>
<organism evidence="2 3">
    <name type="scientific">Actibacterium atlanticum</name>
    <dbReference type="NCBI Taxonomy" id="1461693"/>
    <lineage>
        <taxon>Bacteria</taxon>
        <taxon>Pseudomonadati</taxon>
        <taxon>Pseudomonadota</taxon>
        <taxon>Alphaproteobacteria</taxon>
        <taxon>Rhodobacterales</taxon>
        <taxon>Roseobacteraceae</taxon>
        <taxon>Actibacterium</taxon>
    </lineage>
</organism>
<sequence>MIRALPVCALLIAGPAFSQETIEVIPLDDIQEPQIGLDAPIPPDMGLSDTDTALDPEISLEPLTPEEAADAGFAPIPQIEEEKAEAAPGAVLRVLDRVSGALNDMELANGQTTGFGRIEITLGECRYPADNPSSDAYAYVQVRNVGAQVDTFAGWMFASSPALSALDHPRYDVWVMRCSSE</sequence>
<gene>
    <name evidence="2" type="ORF">ATO10_10305</name>
</gene>
<evidence type="ECO:0000313" key="3">
    <source>
        <dbReference type="Proteomes" id="UP000024836"/>
    </source>
</evidence>
<name>A0A058ZKL2_9RHOB</name>
<evidence type="ECO:0000313" key="2">
    <source>
        <dbReference type="EMBL" id="KCV81730.1"/>
    </source>
</evidence>
<proteinExistence type="predicted"/>
<accession>A0A058ZKL2</accession>
<comment type="caution">
    <text evidence="2">The sequence shown here is derived from an EMBL/GenBank/DDBJ whole genome shotgun (WGS) entry which is preliminary data.</text>
</comment>
<dbReference type="AlphaFoldDB" id="A0A058ZKL2"/>
<reference evidence="2 3" key="1">
    <citation type="submission" date="2013-04" db="EMBL/GenBank/DDBJ databases">
        <title>Shimia sp. 22II-S11-Z10 Genome Sequencing.</title>
        <authorList>
            <person name="Lai Q."/>
            <person name="Li G."/>
            <person name="Shao Z."/>
        </authorList>
    </citation>
    <scope>NUCLEOTIDE SEQUENCE [LARGE SCALE GENOMIC DNA]</scope>
    <source>
        <strain evidence="3">22II-S11-Z10</strain>
    </source>
</reference>
<dbReference type="RefSeq" id="WP_238323465.1">
    <property type="nucleotide sequence ID" value="NZ_AQQY01000006.1"/>
</dbReference>